<dbReference type="Gene3D" id="1.10.720.30">
    <property type="entry name" value="SAP domain"/>
    <property type="match status" value="1"/>
</dbReference>
<comment type="caution">
    <text evidence="5">The sequence shown here is derived from an EMBL/GenBank/DDBJ whole genome shotgun (WGS) entry which is preliminary data.</text>
</comment>
<evidence type="ECO:0000256" key="3">
    <source>
        <dbReference type="SAM" id="MobiDB-lite"/>
    </source>
</evidence>
<dbReference type="InterPro" id="IPR040746">
    <property type="entry name" value="THO1_MOS11_C"/>
</dbReference>
<dbReference type="EMBL" id="JAVRJZ010000020">
    <property type="protein sequence ID" value="KAK2705533.1"/>
    <property type="molecule type" value="Genomic_DNA"/>
</dbReference>
<evidence type="ECO:0000256" key="2">
    <source>
        <dbReference type="ARBA" id="ARBA00046328"/>
    </source>
</evidence>
<proteinExistence type="inferred from homology"/>
<protein>
    <recommendedName>
        <fullName evidence="4">SAP domain-containing protein</fullName>
    </recommendedName>
</protein>
<dbReference type="SMART" id="SM00513">
    <property type="entry name" value="SAP"/>
    <property type="match status" value="1"/>
</dbReference>
<dbReference type="EMBL" id="JAVRJZ010000020">
    <property type="protein sequence ID" value="KAK2705535.1"/>
    <property type="molecule type" value="Genomic_DNA"/>
</dbReference>
<dbReference type="PANTHER" id="PTHR46551:SF1">
    <property type="entry name" value="SAP DOMAIN-CONTAINING RIBONUCLEOPROTEIN"/>
    <property type="match status" value="1"/>
</dbReference>
<feature type="domain" description="SAP" evidence="4">
    <location>
        <begin position="3"/>
        <end position="37"/>
    </location>
</feature>
<dbReference type="PROSITE" id="PS50800">
    <property type="entry name" value="SAP"/>
    <property type="match status" value="1"/>
</dbReference>
<evidence type="ECO:0000256" key="1">
    <source>
        <dbReference type="ARBA" id="ARBA00022553"/>
    </source>
</evidence>
<gene>
    <name evidence="5" type="ORF">QYM36_015802</name>
</gene>
<dbReference type="Proteomes" id="UP001187531">
    <property type="component" value="Unassembled WGS sequence"/>
</dbReference>
<feature type="region of interest" description="Disordered" evidence="3">
    <location>
        <begin position="131"/>
        <end position="163"/>
    </location>
</feature>
<feature type="compositionally biased region" description="Basic and acidic residues" evidence="3">
    <location>
        <begin position="52"/>
        <end position="75"/>
    </location>
</feature>
<keyword evidence="1" id="KW-0597">Phosphoprotein</keyword>
<sequence>MDVASLKVTELKKELKLRGLSTDGNKAELVERLQDALISGDKDDSNEDLLNEADKLLGEEDKHQDFPKEQEDPPKAFKLNRNINPATLVDIQSTDKKLAVTEVVEPLSKNGGDEKPAEKLEVLDKKSQRAMRFGLSSSNDETLRKRTEKFGTLTKDNESEFQKLQKRAEKFGVTNESDIKRAKVEETKSDIEEKKKQRALRFGLTDAPQDLQKKQQRAARFGSSQSTSDSDFDKKKKIRAERFRV</sequence>
<dbReference type="EMBL" id="JAVRJZ010000020">
    <property type="protein sequence ID" value="KAK2705536.1"/>
    <property type="molecule type" value="Genomic_DNA"/>
</dbReference>
<dbReference type="InterPro" id="IPR036361">
    <property type="entry name" value="SAP_dom_sf"/>
</dbReference>
<comment type="similarity">
    <text evidence="2">Belongs to the SAP domain-containing ribonucleoprotein family.</text>
</comment>
<evidence type="ECO:0000313" key="6">
    <source>
        <dbReference type="Proteomes" id="UP001187531"/>
    </source>
</evidence>
<evidence type="ECO:0000313" key="5">
    <source>
        <dbReference type="EMBL" id="KAK2705534.1"/>
    </source>
</evidence>
<dbReference type="GO" id="GO:0016973">
    <property type="term" value="P:poly(A)+ mRNA export from nucleus"/>
    <property type="evidence" value="ECO:0007669"/>
    <property type="project" value="TreeGrafter"/>
</dbReference>
<feature type="region of interest" description="Disordered" evidence="3">
    <location>
        <begin position="38"/>
        <end position="81"/>
    </location>
</feature>
<feature type="compositionally biased region" description="Basic and acidic residues" evidence="3">
    <location>
        <begin position="141"/>
        <end position="163"/>
    </location>
</feature>
<dbReference type="AlphaFoldDB" id="A0AA88HEJ7"/>
<feature type="region of interest" description="Disordered" evidence="3">
    <location>
        <begin position="199"/>
        <end position="245"/>
    </location>
</feature>
<dbReference type="PANTHER" id="PTHR46551">
    <property type="entry name" value="SAP DOMAIN-CONTAINING RIBONUCLEOPROTEIN"/>
    <property type="match status" value="1"/>
</dbReference>
<dbReference type="SUPFAM" id="SSF68906">
    <property type="entry name" value="SAP domain"/>
    <property type="match status" value="1"/>
</dbReference>
<evidence type="ECO:0000259" key="4">
    <source>
        <dbReference type="PROSITE" id="PS50800"/>
    </source>
</evidence>
<dbReference type="InterPro" id="IPR003034">
    <property type="entry name" value="SAP_dom"/>
</dbReference>
<keyword evidence="6" id="KW-1185">Reference proteome</keyword>
<accession>A0AA88HEJ7</accession>
<dbReference type="InterPro" id="IPR052240">
    <property type="entry name" value="SAP_domain_ribonucleoprotein"/>
</dbReference>
<dbReference type="EMBL" id="JAVRJZ010000020">
    <property type="protein sequence ID" value="KAK2705534.1"/>
    <property type="molecule type" value="Genomic_DNA"/>
</dbReference>
<dbReference type="Pfam" id="PF02037">
    <property type="entry name" value="SAP"/>
    <property type="match status" value="1"/>
</dbReference>
<reference evidence="5" key="1">
    <citation type="submission" date="2023-07" db="EMBL/GenBank/DDBJ databases">
        <title>Chromosome-level genome assembly of Artemia franciscana.</title>
        <authorList>
            <person name="Jo E."/>
        </authorList>
    </citation>
    <scope>NUCLEOTIDE SEQUENCE</scope>
    <source>
        <tissue evidence="5">Whole body</tissue>
    </source>
</reference>
<dbReference type="Pfam" id="PF18592">
    <property type="entry name" value="Tho1_MOS11_C"/>
    <property type="match status" value="1"/>
</dbReference>
<organism evidence="5 6">
    <name type="scientific">Artemia franciscana</name>
    <name type="common">Brine shrimp</name>
    <name type="synonym">Artemia sanfranciscana</name>
    <dbReference type="NCBI Taxonomy" id="6661"/>
    <lineage>
        <taxon>Eukaryota</taxon>
        <taxon>Metazoa</taxon>
        <taxon>Ecdysozoa</taxon>
        <taxon>Arthropoda</taxon>
        <taxon>Crustacea</taxon>
        <taxon>Branchiopoda</taxon>
        <taxon>Anostraca</taxon>
        <taxon>Artemiidae</taxon>
        <taxon>Artemia</taxon>
    </lineage>
</organism>
<dbReference type="EMBL" id="JAVRJZ010000020">
    <property type="protein sequence ID" value="KAK2705532.1"/>
    <property type="molecule type" value="Genomic_DNA"/>
</dbReference>
<dbReference type="GO" id="GO:0005634">
    <property type="term" value="C:nucleus"/>
    <property type="evidence" value="ECO:0007669"/>
    <property type="project" value="TreeGrafter"/>
</dbReference>
<name>A0AA88HEJ7_ARTSF</name>